<dbReference type="GO" id="GO:0046983">
    <property type="term" value="F:protein dimerization activity"/>
    <property type="evidence" value="ECO:0007669"/>
    <property type="project" value="InterPro"/>
</dbReference>
<reference evidence="2" key="2">
    <citation type="journal article" date="2019" name="IMA Fungus">
        <title>Genome sequencing and comparison of five Tilletia species to identify candidate genes for the detection of regulated species infecting wheat.</title>
        <authorList>
            <person name="Nguyen H.D.T."/>
            <person name="Sultana T."/>
            <person name="Kesanakurti P."/>
            <person name="Hambleton S."/>
        </authorList>
    </citation>
    <scope>NUCLEOTIDE SEQUENCE</scope>
    <source>
        <strain evidence="2">DAOMC 236426</strain>
    </source>
</reference>
<gene>
    <name evidence="2" type="ORF">A4X06_0g8111</name>
</gene>
<name>A0A8X7MLR9_9BASI</name>
<dbReference type="InterPro" id="IPR012337">
    <property type="entry name" value="RNaseH-like_sf"/>
</dbReference>
<dbReference type="Pfam" id="PF05699">
    <property type="entry name" value="Dimer_Tnp_hAT"/>
    <property type="match status" value="1"/>
</dbReference>
<feature type="domain" description="HAT C-terminal dimerisation" evidence="1">
    <location>
        <begin position="183"/>
        <end position="254"/>
    </location>
</feature>
<dbReference type="PANTHER" id="PTHR23272:SF104">
    <property type="entry name" value="HAT FAMILY DIMERISATION DOMAIN CONTAINING PROTEIN, EXPRESSED"/>
    <property type="match status" value="1"/>
</dbReference>
<dbReference type="EMBL" id="LWDE02001636">
    <property type="protein sequence ID" value="KAE8239675.1"/>
    <property type="molecule type" value="Genomic_DNA"/>
</dbReference>
<proteinExistence type="predicted"/>
<evidence type="ECO:0000313" key="2">
    <source>
        <dbReference type="EMBL" id="KAE8239675.1"/>
    </source>
</evidence>
<accession>A0A8X7MLR9</accession>
<protein>
    <recommendedName>
        <fullName evidence="1">HAT C-terminal dimerisation domain-containing protein</fullName>
    </recommendedName>
</protein>
<sequence length="336" mass="36586">MKIQESTSTLCDVLEYHVLMATSIDSTLEELGDQTGADLDAMSANAKDMKLEDAPNQVAAALRAMKIKLGKYRVIAVNNRTTVLATLLHPKHRLMLFEADYPSHATKARSILLAAVKELVTTPRGGGLASRSAAQLTSVHSPLKRAQQERMARVQERVAITSATTGDPHEEEVGSYLRNVLPWRDTDGSAQQWWKVNETEFPTLAKLARIVLSAPGSTADVERVFSTAGWMMSSRRGRINGETLGWLVTTHGWMRQGVDRLVGLDQAARATGAPILEKMDAAIAKKKEKRDNAPNHGAVGLCPLSSLSASSESSIECLTVDSCPPRPRFVGKIIHI</sequence>
<evidence type="ECO:0000313" key="3">
    <source>
        <dbReference type="Proteomes" id="UP000077684"/>
    </source>
</evidence>
<organism evidence="2 3">
    <name type="scientific">Tilletia controversa</name>
    <name type="common">dwarf bunt fungus</name>
    <dbReference type="NCBI Taxonomy" id="13291"/>
    <lineage>
        <taxon>Eukaryota</taxon>
        <taxon>Fungi</taxon>
        <taxon>Dikarya</taxon>
        <taxon>Basidiomycota</taxon>
        <taxon>Ustilaginomycotina</taxon>
        <taxon>Exobasidiomycetes</taxon>
        <taxon>Tilletiales</taxon>
        <taxon>Tilletiaceae</taxon>
        <taxon>Tilletia</taxon>
    </lineage>
</organism>
<dbReference type="AlphaFoldDB" id="A0A8X7MLR9"/>
<dbReference type="Proteomes" id="UP000077684">
    <property type="component" value="Unassembled WGS sequence"/>
</dbReference>
<dbReference type="SUPFAM" id="SSF53098">
    <property type="entry name" value="Ribonuclease H-like"/>
    <property type="match status" value="1"/>
</dbReference>
<dbReference type="InterPro" id="IPR008906">
    <property type="entry name" value="HATC_C_dom"/>
</dbReference>
<dbReference type="PANTHER" id="PTHR23272">
    <property type="entry name" value="BED FINGER-RELATED"/>
    <property type="match status" value="1"/>
</dbReference>
<evidence type="ECO:0000259" key="1">
    <source>
        <dbReference type="Pfam" id="PF05699"/>
    </source>
</evidence>
<reference evidence="2" key="1">
    <citation type="submission" date="2016-04" db="EMBL/GenBank/DDBJ databases">
        <authorList>
            <person name="Nguyen H.D."/>
            <person name="Samba Siva P."/>
            <person name="Cullis J."/>
            <person name="Levesque C.A."/>
            <person name="Hambleton S."/>
        </authorList>
    </citation>
    <scope>NUCLEOTIDE SEQUENCE</scope>
    <source>
        <strain evidence="2">DAOMC 236426</strain>
    </source>
</reference>
<keyword evidence="3" id="KW-1185">Reference proteome</keyword>
<comment type="caution">
    <text evidence="2">The sequence shown here is derived from an EMBL/GenBank/DDBJ whole genome shotgun (WGS) entry which is preliminary data.</text>
</comment>